<accession>A0A2A5T5G5</accession>
<gene>
    <name evidence="1" type="ORF">BTN49_0994</name>
</gene>
<protein>
    <submittedName>
        <fullName evidence="1">Uncharacterized protein</fullName>
    </submittedName>
</protein>
<keyword evidence="2" id="KW-1185">Reference proteome</keyword>
<evidence type="ECO:0000313" key="2">
    <source>
        <dbReference type="Proteomes" id="UP000219020"/>
    </source>
</evidence>
<name>A0A2A5T5G5_9GAMM</name>
<sequence length="68" mass="8040">MYIKKERSYIAECKFFKSLTSRVYLFQAGKFCNMRDNNSIGVHHAKRGILHKEQTVECMTIDINRNII</sequence>
<evidence type="ECO:0000313" key="1">
    <source>
        <dbReference type="EMBL" id="PCS23397.1"/>
    </source>
</evidence>
<dbReference type="AlphaFoldDB" id="A0A2A5T5G5"/>
<organism evidence="1 2">
    <name type="scientific">Candidatus Enterovibrio escicola</name>
    <dbReference type="NCBI Taxonomy" id="1927127"/>
    <lineage>
        <taxon>Bacteria</taxon>
        <taxon>Pseudomonadati</taxon>
        <taxon>Pseudomonadota</taxon>
        <taxon>Gammaproteobacteria</taxon>
        <taxon>Vibrionales</taxon>
        <taxon>Vibrionaceae</taxon>
        <taxon>Enterovibrio</taxon>
    </lineage>
</organism>
<proteinExistence type="predicted"/>
<dbReference type="EMBL" id="NBYY01000010">
    <property type="protein sequence ID" value="PCS23397.1"/>
    <property type="molecule type" value="Genomic_DNA"/>
</dbReference>
<comment type="caution">
    <text evidence="1">The sequence shown here is derived from an EMBL/GenBank/DDBJ whole genome shotgun (WGS) entry which is preliminary data.</text>
</comment>
<dbReference type="Proteomes" id="UP000219020">
    <property type="component" value="Unassembled WGS sequence"/>
</dbReference>
<reference evidence="2" key="1">
    <citation type="submission" date="2017-04" db="EMBL/GenBank/DDBJ databases">
        <title>Genome evolution of the luminous symbionts of deep sea anglerfish.</title>
        <authorList>
            <person name="Hendry T.A."/>
        </authorList>
    </citation>
    <scope>NUCLEOTIDE SEQUENCE [LARGE SCALE GENOMIC DNA]</scope>
</reference>